<dbReference type="EMBL" id="JAAXOO010000001">
    <property type="protein sequence ID" value="NKY31850.1"/>
    <property type="molecule type" value="Genomic_DNA"/>
</dbReference>
<sequence>MAELVYTRVSTDEQSTQRQIHLLTEAGLVDGAPGVRLFADPATSSKIPALDRDSVHQLAQYARGGDRLTVSELYGKCAADRGLQSARHGAAARPPGAAGRRRNSRTEHLGRRPQGIPDLPRPPQPAGPILTRFPERENRPTTSNLLFFAEPRHPELFRKTFHHRNTAAGRVQPWSQVFRVGYVRCSRQCGPGAVPRSLDMRAGRSLTHHDALDTCPCQSPSLVTALSARGSAVLM</sequence>
<reference evidence="3 4" key="1">
    <citation type="submission" date="2020-04" db="EMBL/GenBank/DDBJ databases">
        <title>MicrobeNet Type strains.</title>
        <authorList>
            <person name="Nicholson A.C."/>
        </authorList>
    </citation>
    <scope>NUCLEOTIDE SEQUENCE [LARGE SCALE GENOMIC DNA]</scope>
    <source>
        <strain evidence="3 4">DSM 45078</strain>
    </source>
</reference>
<evidence type="ECO:0000259" key="2">
    <source>
        <dbReference type="Pfam" id="PF00239"/>
    </source>
</evidence>
<evidence type="ECO:0000313" key="4">
    <source>
        <dbReference type="Proteomes" id="UP000565715"/>
    </source>
</evidence>
<feature type="region of interest" description="Disordered" evidence="1">
    <location>
        <begin position="82"/>
        <end position="136"/>
    </location>
</feature>
<organism evidence="3 4">
    <name type="scientific">Nocardia speluncae</name>
    <dbReference type="NCBI Taxonomy" id="419477"/>
    <lineage>
        <taxon>Bacteria</taxon>
        <taxon>Bacillati</taxon>
        <taxon>Actinomycetota</taxon>
        <taxon>Actinomycetes</taxon>
        <taxon>Mycobacteriales</taxon>
        <taxon>Nocardiaceae</taxon>
        <taxon>Nocardia</taxon>
    </lineage>
</organism>
<dbReference type="InterPro" id="IPR006119">
    <property type="entry name" value="Resolv_N"/>
</dbReference>
<feature type="domain" description="Resolvase/invertase-type recombinase catalytic" evidence="2">
    <location>
        <begin position="5"/>
        <end position="73"/>
    </location>
</feature>
<dbReference type="InterPro" id="IPR036162">
    <property type="entry name" value="Resolvase-like_N_sf"/>
</dbReference>
<dbReference type="Pfam" id="PF00239">
    <property type="entry name" value="Resolvase"/>
    <property type="match status" value="1"/>
</dbReference>
<evidence type="ECO:0000256" key="1">
    <source>
        <dbReference type="SAM" id="MobiDB-lite"/>
    </source>
</evidence>
<evidence type="ECO:0000313" key="3">
    <source>
        <dbReference type="EMBL" id="NKY31850.1"/>
    </source>
</evidence>
<dbReference type="RefSeq" id="WP_084470558.1">
    <property type="nucleotide sequence ID" value="NZ_JAAXOO010000001.1"/>
</dbReference>
<proteinExistence type="predicted"/>
<dbReference type="Proteomes" id="UP000565715">
    <property type="component" value="Unassembled WGS sequence"/>
</dbReference>
<comment type="caution">
    <text evidence="3">The sequence shown here is derived from an EMBL/GenBank/DDBJ whole genome shotgun (WGS) entry which is preliminary data.</text>
</comment>
<dbReference type="SUPFAM" id="SSF53041">
    <property type="entry name" value="Resolvase-like"/>
    <property type="match status" value="1"/>
</dbReference>
<dbReference type="Gene3D" id="3.40.50.1390">
    <property type="entry name" value="Resolvase, N-terminal catalytic domain"/>
    <property type="match status" value="1"/>
</dbReference>
<name>A0A846XAL6_9NOCA</name>
<feature type="compositionally biased region" description="Low complexity" evidence="1">
    <location>
        <begin position="86"/>
        <end position="98"/>
    </location>
</feature>
<dbReference type="AlphaFoldDB" id="A0A846XAL6"/>
<dbReference type="GO" id="GO:0000150">
    <property type="term" value="F:DNA strand exchange activity"/>
    <property type="evidence" value="ECO:0007669"/>
    <property type="project" value="InterPro"/>
</dbReference>
<keyword evidence="4" id="KW-1185">Reference proteome</keyword>
<gene>
    <name evidence="3" type="ORF">HGA13_02000</name>
</gene>
<dbReference type="GO" id="GO:0003677">
    <property type="term" value="F:DNA binding"/>
    <property type="evidence" value="ECO:0007669"/>
    <property type="project" value="InterPro"/>
</dbReference>
<accession>A0A846XAL6</accession>
<protein>
    <submittedName>
        <fullName evidence="3">Recombinase family protein</fullName>
    </submittedName>
</protein>